<dbReference type="EC" id="2.7.11.1" evidence="1"/>
<proteinExistence type="predicted"/>
<dbReference type="InterPro" id="IPR000719">
    <property type="entry name" value="Prot_kinase_dom"/>
</dbReference>
<dbReference type="Gene3D" id="1.10.510.10">
    <property type="entry name" value="Transferase(Phosphotransferase) domain 1"/>
    <property type="match status" value="2"/>
</dbReference>
<feature type="compositionally biased region" description="Polar residues" evidence="7">
    <location>
        <begin position="1"/>
        <end position="37"/>
    </location>
</feature>
<feature type="compositionally biased region" description="Polar residues" evidence="7">
    <location>
        <begin position="340"/>
        <end position="350"/>
    </location>
</feature>
<evidence type="ECO:0000313" key="10">
    <source>
        <dbReference type="Proteomes" id="UP001150925"/>
    </source>
</evidence>
<evidence type="ECO:0000259" key="8">
    <source>
        <dbReference type="PROSITE" id="PS50011"/>
    </source>
</evidence>
<name>A0A9W8APM3_9FUNG</name>
<feature type="region of interest" description="Disordered" evidence="7">
    <location>
        <begin position="1"/>
        <end position="51"/>
    </location>
</feature>
<dbReference type="GO" id="GO:0005634">
    <property type="term" value="C:nucleus"/>
    <property type="evidence" value="ECO:0007669"/>
    <property type="project" value="TreeGrafter"/>
</dbReference>
<feature type="region of interest" description="Disordered" evidence="7">
    <location>
        <begin position="267"/>
        <end position="312"/>
    </location>
</feature>
<dbReference type="PANTHER" id="PTHR44167">
    <property type="entry name" value="OVARIAN-SPECIFIC SERINE/THREONINE-PROTEIN KINASE LOK-RELATED"/>
    <property type="match status" value="1"/>
</dbReference>
<dbReference type="GO" id="GO:0051301">
    <property type="term" value="P:cell division"/>
    <property type="evidence" value="ECO:0007669"/>
    <property type="project" value="UniProtKB-KW"/>
</dbReference>
<dbReference type="InterPro" id="IPR011009">
    <property type="entry name" value="Kinase-like_dom_sf"/>
</dbReference>
<evidence type="ECO:0000256" key="3">
    <source>
        <dbReference type="ARBA" id="ARBA00022679"/>
    </source>
</evidence>
<dbReference type="GO" id="GO:0005524">
    <property type="term" value="F:ATP binding"/>
    <property type="evidence" value="ECO:0007669"/>
    <property type="project" value="UniProtKB-KW"/>
</dbReference>
<accession>A0A9W8APM3</accession>
<dbReference type="OrthoDB" id="10020333at2759"/>
<dbReference type="SMART" id="SM00220">
    <property type="entry name" value="S_TKc"/>
    <property type="match status" value="1"/>
</dbReference>
<evidence type="ECO:0000256" key="4">
    <source>
        <dbReference type="ARBA" id="ARBA00022741"/>
    </source>
</evidence>
<sequence length="529" mass="59638">MSHVNTEQTILESGPSSVSNEAPETTALPQPRTNSRLSPPKFPNHSEAGEPDLGEVVQSELGDFLTAFPSIQRQYRIVGKIGEGTFSCVYKAIDLEYHRYDNSYWDLVPTADSAPSPGESHIPPYKRARVGSPKHPRDIPSTSPRKYVALKKIYVTSSPARIANEIRILKDLSGHANIGPLITALRYQDQVLVVLPYFEHHDFRDYYRTMDLPILRNYLKCLFRALEFTHRHHIIHRDVKPSNFLFNVYTQHGVLVDFGLAEYIGQSSETPTADPSKTPQRRSAAASNPMVTPVRNSVFASPAKPGDTPQEPYYRQRLKESALKYYQPQRTPQAGDKVSSEQGNPRTAPSSVGPRTISTTLPVNIPTTPMIVDHKNRPGVLRRDVRPSVKANRAGTRGFRAPEVLFKVVNQTPAIDIWSAGVIILSIMTHRFPFFNSSDDQEALLEMGVLFGKQEIKRVAALHDRSFFTNVPTVRDSGIMFERLVKVYNPDGYHKFPTELFDLVQHCFMLDPKERITATDALNHPFLRD</sequence>
<gene>
    <name evidence="9" type="primary">CDC7</name>
    <name evidence="9" type="ORF">IWQ62_002802</name>
</gene>
<feature type="domain" description="Protein kinase" evidence="8">
    <location>
        <begin position="75"/>
        <end position="527"/>
    </location>
</feature>
<keyword evidence="9" id="KW-0131">Cell cycle</keyword>
<organism evidence="9 10">
    <name type="scientific">Dispira parvispora</name>
    <dbReference type="NCBI Taxonomy" id="1520584"/>
    <lineage>
        <taxon>Eukaryota</taxon>
        <taxon>Fungi</taxon>
        <taxon>Fungi incertae sedis</taxon>
        <taxon>Zoopagomycota</taxon>
        <taxon>Kickxellomycotina</taxon>
        <taxon>Dimargaritomycetes</taxon>
        <taxon>Dimargaritales</taxon>
        <taxon>Dimargaritaceae</taxon>
        <taxon>Dispira</taxon>
    </lineage>
</organism>
<evidence type="ECO:0000313" key="9">
    <source>
        <dbReference type="EMBL" id="KAJ1964887.1"/>
    </source>
</evidence>
<keyword evidence="6" id="KW-0067">ATP-binding</keyword>
<dbReference type="GO" id="GO:0004674">
    <property type="term" value="F:protein serine/threonine kinase activity"/>
    <property type="evidence" value="ECO:0007669"/>
    <property type="project" value="UniProtKB-KW"/>
</dbReference>
<evidence type="ECO:0000256" key="1">
    <source>
        <dbReference type="ARBA" id="ARBA00012513"/>
    </source>
</evidence>
<dbReference type="Pfam" id="PF00069">
    <property type="entry name" value="Pkinase"/>
    <property type="match status" value="2"/>
</dbReference>
<dbReference type="PROSITE" id="PS00108">
    <property type="entry name" value="PROTEIN_KINASE_ST"/>
    <property type="match status" value="1"/>
</dbReference>
<dbReference type="EMBL" id="JANBPY010000653">
    <property type="protein sequence ID" value="KAJ1964887.1"/>
    <property type="molecule type" value="Genomic_DNA"/>
</dbReference>
<dbReference type="SUPFAM" id="SSF56112">
    <property type="entry name" value="Protein kinase-like (PK-like)"/>
    <property type="match status" value="1"/>
</dbReference>
<dbReference type="PANTHER" id="PTHR44167:SF23">
    <property type="entry name" value="CDC7 KINASE, ISOFORM A-RELATED"/>
    <property type="match status" value="1"/>
</dbReference>
<dbReference type="Proteomes" id="UP001150925">
    <property type="component" value="Unassembled WGS sequence"/>
</dbReference>
<feature type="compositionally biased region" description="Polar residues" evidence="7">
    <location>
        <begin position="267"/>
        <end position="278"/>
    </location>
</feature>
<dbReference type="PROSITE" id="PS50011">
    <property type="entry name" value="PROTEIN_KINASE_DOM"/>
    <property type="match status" value="1"/>
</dbReference>
<dbReference type="Gene3D" id="3.30.200.20">
    <property type="entry name" value="Phosphorylase Kinase, domain 1"/>
    <property type="match status" value="1"/>
</dbReference>
<reference evidence="9" key="1">
    <citation type="submission" date="2022-07" db="EMBL/GenBank/DDBJ databases">
        <title>Phylogenomic reconstructions and comparative analyses of Kickxellomycotina fungi.</title>
        <authorList>
            <person name="Reynolds N.K."/>
            <person name="Stajich J.E."/>
            <person name="Barry K."/>
            <person name="Grigoriev I.V."/>
            <person name="Crous P."/>
            <person name="Smith M.E."/>
        </authorList>
    </citation>
    <scope>NUCLEOTIDE SEQUENCE</scope>
    <source>
        <strain evidence="9">RSA 1196</strain>
    </source>
</reference>
<keyword evidence="5" id="KW-0418">Kinase</keyword>
<evidence type="ECO:0000256" key="2">
    <source>
        <dbReference type="ARBA" id="ARBA00022527"/>
    </source>
</evidence>
<protein>
    <recommendedName>
        <fullName evidence="1">non-specific serine/threonine protein kinase</fullName>
        <ecNumber evidence="1">2.7.11.1</ecNumber>
    </recommendedName>
</protein>
<evidence type="ECO:0000256" key="6">
    <source>
        <dbReference type="ARBA" id="ARBA00022840"/>
    </source>
</evidence>
<feature type="region of interest" description="Disordered" evidence="7">
    <location>
        <begin position="326"/>
        <end position="374"/>
    </location>
</feature>
<feature type="compositionally biased region" description="Basic residues" evidence="7">
    <location>
        <begin position="124"/>
        <end position="134"/>
    </location>
</feature>
<dbReference type="AlphaFoldDB" id="A0A9W8APM3"/>
<evidence type="ECO:0000256" key="5">
    <source>
        <dbReference type="ARBA" id="ARBA00022777"/>
    </source>
</evidence>
<keyword evidence="4" id="KW-0547">Nucleotide-binding</keyword>
<keyword evidence="9" id="KW-0132">Cell division</keyword>
<dbReference type="CDD" id="cd14019">
    <property type="entry name" value="STKc_Cdc7"/>
    <property type="match status" value="1"/>
</dbReference>
<keyword evidence="3 9" id="KW-0808">Transferase</keyword>
<dbReference type="InterPro" id="IPR008271">
    <property type="entry name" value="Ser/Thr_kinase_AS"/>
</dbReference>
<evidence type="ECO:0000256" key="7">
    <source>
        <dbReference type="SAM" id="MobiDB-lite"/>
    </source>
</evidence>
<comment type="caution">
    <text evidence="9">The sequence shown here is derived from an EMBL/GenBank/DDBJ whole genome shotgun (WGS) entry which is preliminary data.</text>
</comment>
<keyword evidence="2" id="KW-0723">Serine/threonine-protein kinase</keyword>
<feature type="region of interest" description="Disordered" evidence="7">
    <location>
        <begin position="114"/>
        <end position="141"/>
    </location>
</feature>
<keyword evidence="10" id="KW-1185">Reference proteome</keyword>
<feature type="compositionally biased region" description="Polar residues" evidence="7">
    <location>
        <begin position="285"/>
        <end position="299"/>
    </location>
</feature>
<dbReference type="GO" id="GO:0044773">
    <property type="term" value="P:mitotic DNA damage checkpoint signaling"/>
    <property type="evidence" value="ECO:0007669"/>
    <property type="project" value="TreeGrafter"/>
</dbReference>
<feature type="compositionally biased region" description="Polar residues" evidence="7">
    <location>
        <begin position="356"/>
        <end position="367"/>
    </location>
</feature>